<dbReference type="Gene3D" id="3.80.10.10">
    <property type="entry name" value="Ribonuclease Inhibitor"/>
    <property type="match status" value="2"/>
</dbReference>
<dbReference type="InterPro" id="IPR006553">
    <property type="entry name" value="Leu-rich_rpt_Cys-con_subtyp"/>
</dbReference>
<comment type="caution">
    <text evidence="1">The sequence shown here is derived from an EMBL/GenBank/DDBJ whole genome shotgun (WGS) entry which is preliminary data.</text>
</comment>
<organism evidence="1 2">
    <name type="scientific">Cryptotermes secundus</name>
    <dbReference type="NCBI Taxonomy" id="105785"/>
    <lineage>
        <taxon>Eukaryota</taxon>
        <taxon>Metazoa</taxon>
        <taxon>Ecdysozoa</taxon>
        <taxon>Arthropoda</taxon>
        <taxon>Hexapoda</taxon>
        <taxon>Insecta</taxon>
        <taxon>Pterygota</taxon>
        <taxon>Neoptera</taxon>
        <taxon>Polyneoptera</taxon>
        <taxon>Dictyoptera</taxon>
        <taxon>Blattodea</taxon>
        <taxon>Blattoidea</taxon>
        <taxon>Termitoidae</taxon>
        <taxon>Kalotermitidae</taxon>
        <taxon>Cryptotermitinae</taxon>
        <taxon>Cryptotermes</taxon>
    </lineage>
</organism>
<dbReference type="InParanoid" id="A0A2J7PH65"/>
<gene>
    <name evidence="1" type="ORF">B7P43_G14262</name>
</gene>
<dbReference type="OrthoDB" id="63112at2759"/>
<name>A0A2J7PH65_9NEOP</name>
<dbReference type="Proteomes" id="UP000235965">
    <property type="component" value="Unassembled WGS sequence"/>
</dbReference>
<dbReference type="STRING" id="105785.A0A2J7PH65"/>
<accession>A0A2J7PH65</accession>
<dbReference type="InterPro" id="IPR032675">
    <property type="entry name" value="LRR_dom_sf"/>
</dbReference>
<evidence type="ECO:0000313" key="1">
    <source>
        <dbReference type="EMBL" id="PNF15669.1"/>
    </source>
</evidence>
<reference evidence="1 2" key="1">
    <citation type="submission" date="2017-12" db="EMBL/GenBank/DDBJ databases">
        <title>Hemimetabolous genomes reveal molecular basis of termite eusociality.</title>
        <authorList>
            <person name="Harrison M.C."/>
            <person name="Jongepier E."/>
            <person name="Robertson H.M."/>
            <person name="Arning N."/>
            <person name="Bitard-Feildel T."/>
            <person name="Chao H."/>
            <person name="Childers C.P."/>
            <person name="Dinh H."/>
            <person name="Doddapaneni H."/>
            <person name="Dugan S."/>
            <person name="Gowin J."/>
            <person name="Greiner C."/>
            <person name="Han Y."/>
            <person name="Hu H."/>
            <person name="Hughes D.S.T."/>
            <person name="Huylmans A.-K."/>
            <person name="Kemena C."/>
            <person name="Kremer L.P.M."/>
            <person name="Lee S.L."/>
            <person name="Lopez-Ezquerra A."/>
            <person name="Mallet L."/>
            <person name="Monroy-Kuhn J.M."/>
            <person name="Moser A."/>
            <person name="Murali S.C."/>
            <person name="Muzny D.M."/>
            <person name="Otani S."/>
            <person name="Piulachs M.-D."/>
            <person name="Poelchau M."/>
            <person name="Qu J."/>
            <person name="Schaub F."/>
            <person name="Wada-Katsumata A."/>
            <person name="Worley K.C."/>
            <person name="Xie Q."/>
            <person name="Ylla G."/>
            <person name="Poulsen M."/>
            <person name="Gibbs R.A."/>
            <person name="Schal C."/>
            <person name="Richards S."/>
            <person name="Belles X."/>
            <person name="Korb J."/>
            <person name="Bornberg-Bauer E."/>
        </authorList>
    </citation>
    <scope>NUCLEOTIDE SEQUENCE [LARGE SCALE GENOMIC DNA]</scope>
    <source>
        <tissue evidence="1">Whole body</tissue>
    </source>
</reference>
<sequence length="507" mass="58191">MPKRKQPKTLADLALLRVVKMIRCACESWITALRQAASAGIMAYVTERENVTADCDTVHELLTSLLTGISVHQATLILKETIAVITNSYDSCNDLNLAPWNQNEMHNSVCVKILRTVLLSNTTEYEMKHIYSSFTQRLIIQTLDCVPELTILAFDSKTETDNSALMSTNIHHLKNLQHFQYEYHCTDDVVEELGLHCTELKTINLKYSRAVTDTSVQHLMKLKKLEYVHLLYTNISYQLYGSLLSELPNISNIAMMSETCDVLDHISKEKLNTIKQYVGLIHNIDNMTQKCPNLTTVKVYAFNQNLTKFIALTRLVNLQIMVGNSENCNLTEVLVGMGTRLSSLSLFYIRNVNISNIVMMCSALKSLVLEACTFVLLNENSEIDTELPHYRNLTEFKLVGDSFYQSDVRKLRHYVNLQVFECKRLDILTDDFIRDATRQGAFRNILRFWVEETGRGALTMSTVELLLQHCEHLREIGLLRNWRRVTPCQRSSLIERMRTTNVDLHIH</sequence>
<evidence type="ECO:0000313" key="2">
    <source>
        <dbReference type="Proteomes" id="UP000235965"/>
    </source>
</evidence>
<proteinExistence type="predicted"/>
<protein>
    <recommendedName>
        <fullName evidence="3">F-box domain-containing protein</fullName>
    </recommendedName>
</protein>
<dbReference type="AlphaFoldDB" id="A0A2J7PH65"/>
<dbReference type="SMART" id="SM00367">
    <property type="entry name" value="LRR_CC"/>
    <property type="match status" value="1"/>
</dbReference>
<dbReference type="SUPFAM" id="SSF52047">
    <property type="entry name" value="RNI-like"/>
    <property type="match status" value="1"/>
</dbReference>
<evidence type="ECO:0008006" key="3">
    <source>
        <dbReference type="Google" id="ProtNLM"/>
    </source>
</evidence>
<keyword evidence="2" id="KW-1185">Reference proteome</keyword>
<dbReference type="EMBL" id="NEVH01025149">
    <property type="protein sequence ID" value="PNF15669.1"/>
    <property type="molecule type" value="Genomic_DNA"/>
</dbReference>